<evidence type="ECO:0000313" key="2">
    <source>
        <dbReference type="EMBL" id="VDM07253.1"/>
    </source>
</evidence>
<gene>
    <name evidence="2" type="ORF">WBA_LOCUS639</name>
    <name evidence="1" type="ORF">WUBG_04189</name>
</gene>
<sequence>MSRILDSAIHFLFMSQIYGELPAVGIRKIAVQNAPNIDFIENFSFHLNKSLREKQLQSFYVDVDDNISLRNHAAPIKPAFWTKILQNKNSKNPQPEISLTKNRNSSYMRKQEKKVLPGTHFHKNVCYCN</sequence>
<evidence type="ECO:0000313" key="4">
    <source>
        <dbReference type="Proteomes" id="UP000270924"/>
    </source>
</evidence>
<dbReference type="InParanoid" id="J9EQT2"/>
<reference evidence="3" key="1">
    <citation type="submission" date="2012-08" db="EMBL/GenBank/DDBJ databases">
        <title>The Genome Sequence of Wuchereria bancrofti.</title>
        <authorList>
            <person name="Nutman T.B."/>
            <person name="Fink D.L."/>
            <person name="Russ C."/>
            <person name="Young S."/>
            <person name="Zeng Q."/>
            <person name="Koehrsen M."/>
            <person name="Alvarado L."/>
            <person name="Berlin A."/>
            <person name="Chapman S.B."/>
            <person name="Chen Z."/>
            <person name="Freedman E."/>
            <person name="Gellesch M."/>
            <person name="Goldberg J."/>
            <person name="Griggs A."/>
            <person name="Gujja S."/>
            <person name="Heilman E.R."/>
            <person name="Heiman D."/>
            <person name="Hepburn T."/>
            <person name="Howarth C."/>
            <person name="Jen D."/>
            <person name="Larson L."/>
            <person name="Lewis B."/>
            <person name="Mehta T."/>
            <person name="Park D."/>
            <person name="Pearson M."/>
            <person name="Roberts A."/>
            <person name="Saif S."/>
            <person name="Shea T."/>
            <person name="Shenoy N."/>
            <person name="Sisk P."/>
            <person name="Stolte C."/>
            <person name="Sykes S."/>
            <person name="Walk T."/>
            <person name="White J."/>
            <person name="Yandava C."/>
            <person name="Haas B."/>
            <person name="Henn M.R."/>
            <person name="Nusbaum C."/>
            <person name="Birren B."/>
        </authorList>
    </citation>
    <scope>NUCLEOTIDE SEQUENCE [LARGE SCALE GENOMIC DNA]</scope>
    <source>
        <strain evidence="3">NA</strain>
    </source>
</reference>
<proteinExistence type="predicted"/>
<keyword evidence="4" id="KW-1185">Reference proteome</keyword>
<evidence type="ECO:0000313" key="1">
    <source>
        <dbReference type="EMBL" id="EJW84901.1"/>
    </source>
</evidence>
<dbReference type="EMBL" id="UYWW01000098">
    <property type="protein sequence ID" value="VDM07253.1"/>
    <property type="molecule type" value="Genomic_DNA"/>
</dbReference>
<dbReference type="Proteomes" id="UP000004810">
    <property type="component" value="Unassembled WGS sequence"/>
</dbReference>
<dbReference type="AlphaFoldDB" id="J9EQT2"/>
<accession>J9EQT2</accession>
<evidence type="ECO:0000313" key="3">
    <source>
        <dbReference type="Proteomes" id="UP000004810"/>
    </source>
</evidence>
<dbReference type="EMBL" id="ADBV01001406">
    <property type="protein sequence ID" value="EJW84901.1"/>
    <property type="molecule type" value="Genomic_DNA"/>
</dbReference>
<protein>
    <submittedName>
        <fullName evidence="1">Uncharacterized protein</fullName>
    </submittedName>
</protein>
<dbReference type="Proteomes" id="UP000270924">
    <property type="component" value="Unassembled WGS sequence"/>
</dbReference>
<reference evidence="1" key="2">
    <citation type="submission" date="2012-08" db="EMBL/GenBank/DDBJ databases">
        <title>The Genome Sequence of Wuchereria bancrofti.</title>
        <authorList>
            <consortium name="The Broad Institute Genome Sequencing Platform"/>
            <consortium name="Broad Institute Genome Sequencing Center for Infectious Disease"/>
            <person name="Nutman T.B."/>
            <person name="Fink D.L."/>
            <person name="Russ C."/>
            <person name="Young S."/>
            <person name="Zeng Q."/>
            <person name="Koehrsen M."/>
            <person name="Alvarado L."/>
            <person name="Berlin A."/>
            <person name="Borenstein D."/>
            <person name="Chapman S.B."/>
            <person name="Chen Z."/>
            <person name="Engels R."/>
            <person name="Freedman E."/>
            <person name="Gellesch M."/>
            <person name="Goldberg J."/>
            <person name="Griggs A."/>
            <person name="Gujja S."/>
            <person name="Heilman E.R."/>
            <person name="Heiman D."/>
            <person name="Hepburn T."/>
            <person name="Howarth C."/>
            <person name="Jen D."/>
            <person name="Larson L."/>
            <person name="Lewis B."/>
            <person name="Mehta T."/>
            <person name="Park D."/>
            <person name="Pearson M."/>
            <person name="Richards J."/>
            <person name="Roberts A."/>
            <person name="Saif S."/>
            <person name="Shea T."/>
            <person name="Shenoy N."/>
            <person name="Sisk P."/>
            <person name="Stolte C."/>
            <person name="Sykes S."/>
            <person name="Walk T."/>
            <person name="White J."/>
            <person name="Yandava C."/>
            <person name="Haas B."/>
            <person name="Henn M.R."/>
            <person name="Nusbaum C."/>
            <person name="Birren B."/>
        </authorList>
    </citation>
    <scope>NUCLEOTIDE SEQUENCE</scope>
</reference>
<organism evidence="1 3">
    <name type="scientific">Wuchereria bancrofti</name>
    <dbReference type="NCBI Taxonomy" id="6293"/>
    <lineage>
        <taxon>Eukaryota</taxon>
        <taxon>Metazoa</taxon>
        <taxon>Ecdysozoa</taxon>
        <taxon>Nematoda</taxon>
        <taxon>Chromadorea</taxon>
        <taxon>Rhabditida</taxon>
        <taxon>Spirurina</taxon>
        <taxon>Spiruromorpha</taxon>
        <taxon>Filarioidea</taxon>
        <taxon>Onchocercidae</taxon>
        <taxon>Wuchereria</taxon>
    </lineage>
</organism>
<reference evidence="2 4" key="3">
    <citation type="submission" date="2018-11" db="EMBL/GenBank/DDBJ databases">
        <authorList>
            <consortium name="Pathogen Informatics"/>
        </authorList>
    </citation>
    <scope>NUCLEOTIDE SEQUENCE [LARGE SCALE GENOMIC DNA]</scope>
</reference>
<name>J9EQT2_WUCBA</name>